<evidence type="ECO:0000313" key="1">
    <source>
        <dbReference type="EMBL" id="TYJ52267.1"/>
    </source>
</evidence>
<keyword evidence="2" id="KW-1185">Reference proteome</keyword>
<dbReference type="Proteomes" id="UP000322245">
    <property type="component" value="Unassembled WGS sequence"/>
</dbReference>
<sequence length="284" mass="31360">MPLSWSVSLIATVHGECHVRRLHLFGSAHIASSFPRTLAQLQDPLGPSSRSNVTINSNPSAVHLETIQLGKLVGKGAIWDVYEITNAPGYAAKICFPGEALLDLYGWNEPPLDGAEHIQREIETNTGVALALRVSKHVPLTCGLWYAYWEEAVRKMDDWGWEMYVAIQEDVRQDGKFSSSSFLTTLDDLPIMSDPLPPPPPNAPLTSLRHIMAKLIPKPVKYPPPRGDAHPYHHINIDALSEAPDGLRLIKDSDLNARLLAYLDEHLPDDIPIPPAVANGMSRL</sequence>
<proteinExistence type="predicted"/>
<gene>
    <name evidence="1" type="ORF">B9479_007141</name>
</gene>
<evidence type="ECO:0000313" key="2">
    <source>
        <dbReference type="Proteomes" id="UP000322245"/>
    </source>
</evidence>
<name>A0A5D3AL69_9TREE</name>
<accession>A0A5D3AL69</accession>
<protein>
    <submittedName>
        <fullName evidence="1">Uncharacterized protein</fullName>
    </submittedName>
</protein>
<organism evidence="1 2">
    <name type="scientific">Cryptococcus floricola</name>
    <dbReference type="NCBI Taxonomy" id="2591691"/>
    <lineage>
        <taxon>Eukaryota</taxon>
        <taxon>Fungi</taxon>
        <taxon>Dikarya</taxon>
        <taxon>Basidiomycota</taxon>
        <taxon>Agaricomycotina</taxon>
        <taxon>Tremellomycetes</taxon>
        <taxon>Tremellales</taxon>
        <taxon>Cryptococcaceae</taxon>
        <taxon>Cryptococcus</taxon>
    </lineage>
</organism>
<comment type="caution">
    <text evidence="1">The sequence shown here is derived from an EMBL/GenBank/DDBJ whole genome shotgun (WGS) entry which is preliminary data.</text>
</comment>
<reference evidence="1 2" key="1">
    <citation type="submission" date="2017-05" db="EMBL/GenBank/DDBJ databases">
        <title>The Genome Sequence of Tsuchiyaea wingfieldii DSM 27421.</title>
        <authorList>
            <person name="Cuomo C."/>
            <person name="Passer A."/>
            <person name="Billmyre B."/>
            <person name="Heitman J."/>
        </authorList>
    </citation>
    <scope>NUCLEOTIDE SEQUENCE [LARGE SCALE GENOMIC DNA]</scope>
    <source>
        <strain evidence="1 2">DSM 27421</strain>
    </source>
</reference>
<dbReference type="EMBL" id="NIDF01000145">
    <property type="protein sequence ID" value="TYJ52267.1"/>
    <property type="molecule type" value="Genomic_DNA"/>
</dbReference>
<dbReference type="AlphaFoldDB" id="A0A5D3AL69"/>